<accession>A0ACB8B3W8</accession>
<name>A0ACB8B3W8_9AGAM</name>
<reference evidence="1" key="1">
    <citation type="journal article" date="2021" name="New Phytol.">
        <title>Evolutionary innovations through gain and loss of genes in the ectomycorrhizal Boletales.</title>
        <authorList>
            <person name="Wu G."/>
            <person name="Miyauchi S."/>
            <person name="Morin E."/>
            <person name="Kuo A."/>
            <person name="Drula E."/>
            <person name="Varga T."/>
            <person name="Kohler A."/>
            <person name="Feng B."/>
            <person name="Cao Y."/>
            <person name="Lipzen A."/>
            <person name="Daum C."/>
            <person name="Hundley H."/>
            <person name="Pangilinan J."/>
            <person name="Johnson J."/>
            <person name="Barry K."/>
            <person name="LaButti K."/>
            <person name="Ng V."/>
            <person name="Ahrendt S."/>
            <person name="Min B."/>
            <person name="Choi I.G."/>
            <person name="Park H."/>
            <person name="Plett J.M."/>
            <person name="Magnuson J."/>
            <person name="Spatafora J.W."/>
            <person name="Nagy L.G."/>
            <person name="Henrissat B."/>
            <person name="Grigoriev I.V."/>
            <person name="Yang Z.L."/>
            <person name="Xu J."/>
            <person name="Martin F.M."/>
        </authorList>
    </citation>
    <scope>NUCLEOTIDE SEQUENCE</scope>
    <source>
        <strain evidence="1">KUC20120723A-06</strain>
    </source>
</reference>
<keyword evidence="2" id="KW-1185">Reference proteome</keyword>
<evidence type="ECO:0000313" key="1">
    <source>
        <dbReference type="EMBL" id="KAH7919863.1"/>
    </source>
</evidence>
<protein>
    <submittedName>
        <fullName evidence="1">Uncharacterized protein</fullName>
    </submittedName>
</protein>
<organism evidence="1 2">
    <name type="scientific">Leucogyrophana mollusca</name>
    <dbReference type="NCBI Taxonomy" id="85980"/>
    <lineage>
        <taxon>Eukaryota</taxon>
        <taxon>Fungi</taxon>
        <taxon>Dikarya</taxon>
        <taxon>Basidiomycota</taxon>
        <taxon>Agaricomycotina</taxon>
        <taxon>Agaricomycetes</taxon>
        <taxon>Agaricomycetidae</taxon>
        <taxon>Boletales</taxon>
        <taxon>Boletales incertae sedis</taxon>
        <taxon>Leucogyrophana</taxon>
    </lineage>
</organism>
<proteinExistence type="predicted"/>
<evidence type="ECO:0000313" key="2">
    <source>
        <dbReference type="Proteomes" id="UP000790709"/>
    </source>
</evidence>
<dbReference type="EMBL" id="MU266623">
    <property type="protein sequence ID" value="KAH7919863.1"/>
    <property type="molecule type" value="Genomic_DNA"/>
</dbReference>
<gene>
    <name evidence="1" type="ORF">BV22DRAFT_840955</name>
</gene>
<dbReference type="Proteomes" id="UP000790709">
    <property type="component" value="Unassembled WGS sequence"/>
</dbReference>
<sequence>MERLYYHRLRLLLGCLIYRRQGARGYRRLGSGTGGYRGRHRGQFIAGDYRLPQGITVYHRGLPFVWEIGILRLAVDIGEGRITPMADGDTDRVSHVHIIVWTRHAAHKGRDNAQSQGGTHILTRTTHIAHQDNTHTLLTRTTHNEPNPDQCMHELIATKR</sequence>
<comment type="caution">
    <text evidence="1">The sequence shown here is derived from an EMBL/GenBank/DDBJ whole genome shotgun (WGS) entry which is preliminary data.</text>
</comment>